<feature type="region of interest" description="Disordered" evidence="9">
    <location>
        <begin position="1453"/>
        <end position="1820"/>
    </location>
</feature>
<evidence type="ECO:0000256" key="5">
    <source>
        <dbReference type="ARBA" id="ARBA00022679"/>
    </source>
</evidence>
<evidence type="ECO:0000256" key="1">
    <source>
        <dbReference type="ARBA" id="ARBA00001913"/>
    </source>
</evidence>
<dbReference type="Pfam" id="PF06427">
    <property type="entry name" value="UDP-g_GGTase"/>
    <property type="match status" value="1"/>
</dbReference>
<dbReference type="GO" id="GO:0036503">
    <property type="term" value="P:ERAD pathway"/>
    <property type="evidence" value="ECO:0007669"/>
    <property type="project" value="TreeGrafter"/>
</dbReference>
<feature type="compositionally biased region" description="Pro residues" evidence="9">
    <location>
        <begin position="1611"/>
        <end position="1628"/>
    </location>
</feature>
<keyword evidence="8" id="KW-0325">Glycoprotein</keyword>
<feature type="domain" description="C2H2-type" evidence="11">
    <location>
        <begin position="2091"/>
        <end position="2114"/>
    </location>
</feature>
<protein>
    <recommendedName>
        <fullName evidence="11">C2H2-type domain-containing protein</fullName>
    </recommendedName>
</protein>
<gene>
    <name evidence="12" type="ORF">E0L32_000958</name>
</gene>
<feature type="compositionally biased region" description="Polar residues" evidence="9">
    <location>
        <begin position="1498"/>
        <end position="1510"/>
    </location>
</feature>
<dbReference type="Pfam" id="PF18404">
    <property type="entry name" value="Glyco_transf_24"/>
    <property type="match status" value="1"/>
</dbReference>
<organism evidence="12 13">
    <name type="scientific">Thyridium curvatum</name>
    <dbReference type="NCBI Taxonomy" id="1093900"/>
    <lineage>
        <taxon>Eukaryota</taxon>
        <taxon>Fungi</taxon>
        <taxon>Dikarya</taxon>
        <taxon>Ascomycota</taxon>
        <taxon>Pezizomycotina</taxon>
        <taxon>Sordariomycetes</taxon>
        <taxon>Sordariomycetidae</taxon>
        <taxon>Thyridiales</taxon>
        <taxon>Thyridiaceae</taxon>
        <taxon>Thyridium</taxon>
    </lineage>
</organism>
<evidence type="ECO:0000256" key="10">
    <source>
        <dbReference type="SAM" id="SignalP"/>
    </source>
</evidence>
<dbReference type="PANTHER" id="PTHR11226:SF0">
    <property type="entry name" value="UDP-GLUCOSE:GLYCOPROTEIN GLUCOSYLTRANSFERASE"/>
    <property type="match status" value="1"/>
</dbReference>
<comment type="similarity">
    <text evidence="4">Belongs to the glycosyltransferase 8 family.</text>
</comment>
<keyword evidence="5" id="KW-0808">Transferase</keyword>
<evidence type="ECO:0000256" key="6">
    <source>
        <dbReference type="ARBA" id="ARBA00022729"/>
    </source>
</evidence>
<feature type="domain" description="C2H2-type" evidence="11">
    <location>
        <begin position="1928"/>
        <end position="1951"/>
    </location>
</feature>
<dbReference type="InterPro" id="IPR040694">
    <property type="entry name" value="UGGT_TRXL_2"/>
</dbReference>
<evidence type="ECO:0000256" key="2">
    <source>
        <dbReference type="ARBA" id="ARBA00004319"/>
    </source>
</evidence>
<dbReference type="InterPro" id="IPR040693">
    <property type="entry name" value="UGGT_TRXL_1"/>
</dbReference>
<feature type="compositionally biased region" description="Polar residues" evidence="9">
    <location>
        <begin position="1714"/>
        <end position="1726"/>
    </location>
</feature>
<feature type="compositionally biased region" description="Basic and acidic residues" evidence="9">
    <location>
        <begin position="1475"/>
        <end position="1488"/>
    </location>
</feature>
<reference evidence="12 13" key="1">
    <citation type="submission" date="2019-06" db="EMBL/GenBank/DDBJ databases">
        <title>Draft genome sequence of the filamentous fungus Phialemoniopsis curvata isolated from diesel fuel.</title>
        <authorList>
            <person name="Varaljay V.A."/>
            <person name="Lyon W.J."/>
            <person name="Crouch A.L."/>
            <person name="Drake C.E."/>
            <person name="Hollomon J.M."/>
            <person name="Nadeau L.J."/>
            <person name="Nunn H.S."/>
            <person name="Stevenson B.S."/>
            <person name="Bojanowski C.L."/>
            <person name="Crookes-Goodson W.J."/>
        </authorList>
    </citation>
    <scope>NUCLEOTIDE SEQUENCE [LARGE SCALE GENOMIC DNA]</scope>
    <source>
        <strain evidence="12 13">D216</strain>
    </source>
</reference>
<dbReference type="InterPro" id="IPR029044">
    <property type="entry name" value="Nucleotide-diphossugar_trans"/>
</dbReference>
<feature type="compositionally biased region" description="Polar residues" evidence="9">
    <location>
        <begin position="1671"/>
        <end position="1691"/>
    </location>
</feature>
<dbReference type="GO" id="GO:0051082">
    <property type="term" value="F:unfolded protein binding"/>
    <property type="evidence" value="ECO:0007669"/>
    <property type="project" value="TreeGrafter"/>
</dbReference>
<feature type="chain" id="PRO_5021493027" description="C2H2-type domain-containing protein" evidence="10">
    <location>
        <begin position="25"/>
        <end position="2638"/>
    </location>
</feature>
<feature type="signal peptide" evidence="10">
    <location>
        <begin position="1"/>
        <end position="24"/>
    </location>
</feature>
<dbReference type="Pfam" id="PF18403">
    <property type="entry name" value="Thioredoxin_15"/>
    <property type="match status" value="1"/>
</dbReference>
<dbReference type="InterPro" id="IPR040692">
    <property type="entry name" value="UGGT_TRXL_3"/>
</dbReference>
<keyword evidence="6 10" id="KW-0732">Signal</keyword>
<feature type="compositionally biased region" description="Polar residues" evidence="9">
    <location>
        <begin position="2421"/>
        <end position="2443"/>
    </location>
</feature>
<evidence type="ECO:0000259" key="11">
    <source>
        <dbReference type="PROSITE" id="PS00028"/>
    </source>
</evidence>
<dbReference type="Pfam" id="PF18401">
    <property type="entry name" value="Thioredoxin_13"/>
    <property type="match status" value="1"/>
</dbReference>
<evidence type="ECO:0000256" key="4">
    <source>
        <dbReference type="ARBA" id="ARBA00006351"/>
    </source>
</evidence>
<dbReference type="GO" id="GO:0018279">
    <property type="term" value="P:protein N-linked glycosylation via asparagine"/>
    <property type="evidence" value="ECO:0007669"/>
    <property type="project" value="TreeGrafter"/>
</dbReference>
<keyword evidence="13" id="KW-1185">Reference proteome</keyword>
<dbReference type="Proteomes" id="UP000319257">
    <property type="component" value="Unassembled WGS sequence"/>
</dbReference>
<dbReference type="InterPro" id="IPR009448">
    <property type="entry name" value="UDP-g_GGtrans"/>
</dbReference>
<dbReference type="Pfam" id="PF18400">
    <property type="entry name" value="Thioredoxin_12"/>
    <property type="match status" value="1"/>
</dbReference>
<dbReference type="Pfam" id="PF12511">
    <property type="entry name" value="DUF3716"/>
    <property type="match status" value="1"/>
</dbReference>
<feature type="compositionally biased region" description="Low complexity" evidence="9">
    <location>
        <begin position="2444"/>
        <end position="2455"/>
    </location>
</feature>
<dbReference type="STRING" id="1093900.A0A507B6V7"/>
<dbReference type="SMART" id="SM00355">
    <property type="entry name" value="ZnF_C2H2"/>
    <property type="match status" value="2"/>
</dbReference>
<dbReference type="CDD" id="cd06432">
    <property type="entry name" value="GT8_HUGT1_C_like"/>
    <property type="match status" value="1"/>
</dbReference>
<dbReference type="Gene3D" id="3.90.550.10">
    <property type="entry name" value="Spore Coat Polysaccharide Biosynthesis Protein SpsA, Chain A"/>
    <property type="match status" value="1"/>
</dbReference>
<keyword evidence="7" id="KW-0256">Endoplasmic reticulum</keyword>
<feature type="compositionally biased region" description="Acidic residues" evidence="9">
    <location>
        <begin position="1806"/>
        <end position="1819"/>
    </location>
</feature>
<dbReference type="EMBL" id="SKBQ01000003">
    <property type="protein sequence ID" value="TPX12781.1"/>
    <property type="molecule type" value="Genomic_DNA"/>
</dbReference>
<name>A0A507B6V7_9PEZI</name>
<dbReference type="PROSITE" id="PS00028">
    <property type="entry name" value="ZINC_FINGER_C2H2_1"/>
    <property type="match status" value="2"/>
</dbReference>
<dbReference type="InterPro" id="IPR013087">
    <property type="entry name" value="Znf_C2H2_type"/>
</dbReference>
<dbReference type="UniPathway" id="UPA00378"/>
<comment type="cofactor">
    <cofactor evidence="1">
        <name>Ca(2+)</name>
        <dbReference type="ChEBI" id="CHEBI:29108"/>
    </cofactor>
</comment>
<dbReference type="PANTHER" id="PTHR11226">
    <property type="entry name" value="UDP-GLUCOSE GLYCOPROTEIN:GLUCOSYLTRANSFERASE"/>
    <property type="match status" value="1"/>
</dbReference>
<dbReference type="FunFam" id="3.90.550.10:FF:000065">
    <property type="entry name" value="UDP-glucose:glycoprotein glucosyltransferase, putative"/>
    <property type="match status" value="1"/>
</dbReference>
<dbReference type="GO" id="GO:0005788">
    <property type="term" value="C:endoplasmic reticulum lumen"/>
    <property type="evidence" value="ECO:0007669"/>
    <property type="project" value="UniProtKB-SubCell"/>
</dbReference>
<dbReference type="SUPFAM" id="SSF53448">
    <property type="entry name" value="Nucleotide-diphospho-sugar transferases"/>
    <property type="match status" value="1"/>
</dbReference>
<evidence type="ECO:0000256" key="7">
    <source>
        <dbReference type="ARBA" id="ARBA00022824"/>
    </source>
</evidence>
<comment type="caution">
    <text evidence="12">The sequence shown here is derived from an EMBL/GenBank/DDBJ whole genome shotgun (WGS) entry which is preliminary data.</text>
</comment>
<evidence type="ECO:0000313" key="13">
    <source>
        <dbReference type="Proteomes" id="UP000319257"/>
    </source>
</evidence>
<feature type="compositionally biased region" description="Polar residues" evidence="9">
    <location>
        <begin position="1744"/>
        <end position="1761"/>
    </location>
</feature>
<dbReference type="OrthoDB" id="27683at2759"/>
<proteinExistence type="inferred from homology"/>
<dbReference type="RefSeq" id="XP_030994492.1">
    <property type="nucleotide sequence ID" value="XM_031144577.1"/>
</dbReference>
<comment type="subcellular location">
    <subcellularLocation>
        <location evidence="2">Endoplasmic reticulum lumen</location>
    </subcellularLocation>
</comment>
<dbReference type="GO" id="GO:0003980">
    <property type="term" value="F:UDP-glucose:glycoprotein glucosyltransferase activity"/>
    <property type="evidence" value="ECO:0007669"/>
    <property type="project" value="InterPro"/>
</dbReference>
<feature type="compositionally biased region" description="Polar residues" evidence="9">
    <location>
        <begin position="1524"/>
        <end position="1534"/>
    </location>
</feature>
<dbReference type="InterPro" id="IPR040497">
    <property type="entry name" value="Glyco_transf_24"/>
</dbReference>
<dbReference type="InterPro" id="IPR040525">
    <property type="entry name" value="UGGT_TRXL_4"/>
</dbReference>
<comment type="pathway">
    <text evidence="3">Protein modification; protein glycosylation.</text>
</comment>
<evidence type="ECO:0000256" key="8">
    <source>
        <dbReference type="ARBA" id="ARBA00023180"/>
    </source>
</evidence>
<evidence type="ECO:0000256" key="9">
    <source>
        <dbReference type="SAM" id="MobiDB-lite"/>
    </source>
</evidence>
<feature type="region of interest" description="Disordered" evidence="9">
    <location>
        <begin position="2136"/>
        <end position="2180"/>
    </location>
</feature>
<dbReference type="GeneID" id="41968405"/>
<evidence type="ECO:0000313" key="12">
    <source>
        <dbReference type="EMBL" id="TPX12781.1"/>
    </source>
</evidence>
<dbReference type="InParanoid" id="A0A507B6V7"/>
<dbReference type="InterPro" id="IPR022190">
    <property type="entry name" value="DUF3716"/>
</dbReference>
<feature type="region of interest" description="Disordered" evidence="9">
    <location>
        <begin position="1863"/>
        <end position="1884"/>
    </location>
</feature>
<sequence length="2638" mass="290398">MVLLQGLPWGLVASLLATAASVAATPSVSVGMRAAFPSPPYLIELLETAAQENETAYFPLLDRIADGHFAKASTDKSLYDTFVSLLQDGGYIQGEALSTFKLALSMRSAAPKIEAHYQFYRTAIDTAAEGSAKDCKTWVAVNGKQYCSSGLESPTDISVAIANDRQLPFDNKLGHGPEHVLYADITSPEFGKFHKTLAGKARRGKIAYKLRHRPSSTLVQEPLPVSGYGVELALKRTDYIVIDDRDADVTPPQKDASAQVVLDGEEEVADLKALSKSELAELGLKAADFIVRSEKPFETLFKLTQDFPKFSTSIAAHNTSEEFLDEQRANIAQMLRPGMNLLWMNGVQLIERQIQSFTLVDIIRRERKLINGVLELGLTGKEAVDLLGHQSVASSKSEDEPQRFDWRDQVEEGRVIIWLNDLTKDSRYQDYPTSLMSLLQPTMPGQVPPVRKDIFNAIFPVDFSKEEDVTFITEQILMFVKRRLPIRFGLVPLTNSAEATKQAKTVYYLLETYGLSAMTSYLQASLEERKTSKVNHKIFDRVIKERSLRAEATPLPLDDVLQSEDHEAQIQLAKHWAARLGCNTPIPPVYVDGIPYPRDESWLQAMSMRIGSDLRVVQEGIYYGMINEDTWIPGRFLEKAAIRRNAYIFPEDPKALAMLDVKQMYSDHADLFNQLPVIEASEDSVMADWAALTVVANLDDPSGLSLLTAAVKFRRQNPGIRLDVLYNPDATKRGARINKELFEEAARLMGTEKDEDLEKIAVKITSEASLDYDAPLDRFLEAIATERGANKLILNGRMIGPFTKEDPFTELDFQTFLEFERASRIIPVYLALEDLGLKSKVSSPLAAAKLTSITAMSTMSDLPEGIFESAPTLRISAFNEWNATHTSLEVGDIATANIHFTALINPASEQGQRWVPILKVLSELDGVYLKIFLNPMERLGELPVKRFYRYVLDSAPQFDQSGKVKAVGAEFKGLPSEALLNLGMDVPPAWLVAPKESVHDLDNIKLSSIKADVDATYELEHILIEGHSREPGGKPPRGVQLLLGTASDPHFADTIVMANLGYFQFKANPGMYDIQLKEGRSSDIFTIESVGSKGYEAVPGDEGTEVGLIDFQGTTLYPRLIRKAGMEAEDVLEEVVAKEGGAMGIVSKGMKFAEGILGGSKTPSGAKSTSDEEHAEINIFSVASGHLYERMLNIMMVSVMRHTNHTVKFWFIEQFLSPSFKDFIPFMAEQYGFKYEMVTYKWPHWLRQQKEKQREIWGYKILFLDVLFPLSLDKVIFVDADQIVRTDMYELVQHDLDGAPYGFTPMCDSRTEMEGFRFWKQGYWKNYLRGLPYHISALYVVDLRRFREIAAGDRLRQTYHQLSADPGSLSNLDQDLPNHMQFQIPIHSLPQRWLWCETWCSDESLGEAKTIDLCNNPQTKEPKLDRARRQVPEWTAYDDEIAALDRRRKGLPPVAAATAGAEEKQKVVGGEGGAGEEKKDKEREKDELAPDNALVFISLSTPCHLSSSPPHSRLMPSKPKDDLSSTGGPASTAQVPPRKSRYPSPSGLPPAVVLPRKSRYSSPSGLPPAQVFARKSRYDFVSKGDTTPQTKDAMGDSSLSESPSRGAPNETPIPLPPQVKPGFRPSPSPAGQASAQSNGTPADTPSRPVLTMKRTGGFHKRPTGHPPPSRTTPASNNEKASAQTAESSSPPKTAEGAEPEVLRVVSDVVDTNGRAYTSTPPATAQQLLKRKADESPPDPHPSQRLRTSSALPTSDPANGTKETALAADRDSASQDSTVQDSMLAGLSSEDGDADLNADLDATHDDSLDDDGPDDAEDDDHLSLDETALDLVDMDESMADDVSFVSQSASTSGRNLRERPQVVNSMASNVNPKQRHPRLDSRVPDGLEKTLSGRAYTSWHDGTRLVATTGVLLPDNYKVKVVTNMPWICPIRSCRQLFYTMGSLSKHWQKTHYRCKLNDNSDGTFSITGHYEATSSTTRLSRTPAVVVSRMPLDPKEPPMVEPHYVKPTAVEPKPQDKTLPETPREGSHVLACTTPAGRHPMWQVRRTLKIASDNRPYHLWKNDDGQLISASGALIPANYTFSTYPGHPWVCPIRDCRRVFKKLLNLGVHFIRKHPGRIFNDNQDGTLSDIGSYKVPGGSGAKTLPPRVLTSKPLSPDEPPMAEEGPPSAGFVTSQTPIPPPPVPAHLKKTYSTSGGMTLEPDTDWQPPPLTAASWETWRYIAPYLQKHKGDIIPDTGHLRELLSQPRIRDIAMNADYIKYHDSIPKDISAMLINLTGEQASEPCSRCREGKGPFKGCFVLKTTSPVNQQRSILSCGNCLYHSNQTSCSLRQALSARVMELFPDPTAKTEHDYWSRHHCSMAMNWAKYNENKRLGLVKPDALPPSNTKKAAPLPKTRQEPPVHEDSDSSAFGARRSGRISAMGSTGSETEKQQPASKAVSSLRKSTSSLAAAGTSSRDAGPPGDIDPHIAELSAQATATLLARCANAPSAAGALASSSSSALVSTGRIAPTMTAETLEMEDWEMAPGRIRSVASGSIDNIAFSNPYLTTNQAVPVDDGIAFRVEVVRAGQSRRLGPEQGATRICSLAAGKLRVRVDGEAPAAQFSIGPHGMFKLKPGVGATVENRLYIDSVLHISSVSC</sequence>
<feature type="region of interest" description="Disordered" evidence="9">
    <location>
        <begin position="2375"/>
        <end position="2467"/>
    </location>
</feature>
<dbReference type="Pfam" id="PF18402">
    <property type="entry name" value="Thioredoxin_14"/>
    <property type="match status" value="1"/>
</dbReference>
<feature type="compositionally biased region" description="Basic and acidic residues" evidence="9">
    <location>
        <begin position="2395"/>
        <end position="2405"/>
    </location>
</feature>
<evidence type="ECO:0000256" key="3">
    <source>
        <dbReference type="ARBA" id="ARBA00004922"/>
    </source>
</evidence>
<accession>A0A507B6V7</accession>